<evidence type="ECO:0000256" key="6">
    <source>
        <dbReference type="ARBA" id="ARBA00022692"/>
    </source>
</evidence>
<proteinExistence type="predicted"/>
<reference evidence="10 11" key="1">
    <citation type="submission" date="2015-10" db="EMBL/GenBank/DDBJ databases">
        <title>The world's first case of liver abscess caused by Pannonibacter phragmitetus.</title>
        <authorList>
            <person name="Ming D."/>
            <person name="Wang M."/>
            <person name="Zhou Y."/>
            <person name="Jiang T."/>
            <person name="Hu S."/>
        </authorList>
    </citation>
    <scope>NUCLEOTIDE SEQUENCE [LARGE SCALE GENOMIC DNA]</scope>
    <source>
        <strain evidence="10 11">31801</strain>
        <plasmid evidence="11">Plasmid p.p-1</plasmid>
    </source>
</reference>
<keyword evidence="5" id="KW-0808">Transferase</keyword>
<dbReference type="KEGG" id="pphr:APZ00_24990"/>
<comment type="pathway">
    <text evidence="2">Lipid metabolism; sphingolipid metabolism.</text>
</comment>
<dbReference type="InterPro" id="IPR029044">
    <property type="entry name" value="Nucleotide-diphossugar_trans"/>
</dbReference>
<name>A0A0U2WDK5_9HYPH</name>
<keyword evidence="7 9" id="KW-1133">Transmembrane helix</keyword>
<dbReference type="InterPro" id="IPR025993">
    <property type="entry name" value="Ceramide_glucosylTrfase"/>
</dbReference>
<evidence type="ECO:0000256" key="7">
    <source>
        <dbReference type="ARBA" id="ARBA00022989"/>
    </source>
</evidence>
<evidence type="ECO:0000256" key="5">
    <source>
        <dbReference type="ARBA" id="ARBA00022679"/>
    </source>
</evidence>
<dbReference type="GO" id="GO:0006679">
    <property type="term" value="P:glucosylceramide biosynthetic process"/>
    <property type="evidence" value="ECO:0007669"/>
    <property type="project" value="TreeGrafter"/>
</dbReference>
<dbReference type="PANTHER" id="PTHR12726">
    <property type="entry name" value="CERAMIDE GLUCOSYLTRANSFERASE"/>
    <property type="match status" value="1"/>
</dbReference>
<evidence type="ECO:0000256" key="1">
    <source>
        <dbReference type="ARBA" id="ARBA00004141"/>
    </source>
</evidence>
<evidence type="ECO:0000313" key="11">
    <source>
        <dbReference type="Proteomes" id="UP000064921"/>
    </source>
</evidence>
<keyword evidence="10" id="KW-0614">Plasmid</keyword>
<sequence length="381" mass="42526">MMAALFLLFSSLLVGFHLLSIALCWVRLSRDIDRAGTIGSPAVTLLRPVCGIDNFARETLSSSFLQDYPDFEVIFCVRDTEDESLPLLHSLLMEFPNANARVLVGGAHVTGNPKLDNLLKGWDAARNDWICMTDSNLLLPSDYLRRVVGSWDENTGLVSSPAIGIQPDGVAASLECAFLNSNQARLQLVADTLGSGFAQGKTLFWQRQMLDQNGGISILGRNLAEDVAATKLVRSLGRKVTLPIKPFAQPVGRRQLKDVWHRQLRWSRVRRDGFPLLFLCEILNGPVLPFLALFGALGLLHLSLWWGLPYVVLWYAPEILFASCVGWISSRRDLLGLVLRDLLLPALWIASFTNRELRWRGTLLSQQDQNLLSDLPENKPQ</sequence>
<keyword evidence="6 9" id="KW-0812">Transmembrane</keyword>
<evidence type="ECO:0000313" key="10">
    <source>
        <dbReference type="EMBL" id="ALV30490.1"/>
    </source>
</evidence>
<evidence type="ECO:0000256" key="9">
    <source>
        <dbReference type="SAM" id="Phobius"/>
    </source>
</evidence>
<keyword evidence="8 9" id="KW-0472">Membrane</keyword>
<evidence type="ECO:0000256" key="8">
    <source>
        <dbReference type="ARBA" id="ARBA00023136"/>
    </source>
</evidence>
<evidence type="ECO:0000256" key="2">
    <source>
        <dbReference type="ARBA" id="ARBA00004760"/>
    </source>
</evidence>
<evidence type="ECO:0000256" key="3">
    <source>
        <dbReference type="ARBA" id="ARBA00004991"/>
    </source>
</evidence>
<accession>A0A0U2WDK5</accession>
<dbReference type="CDD" id="cd02520">
    <property type="entry name" value="Glucosylceramide_synthase"/>
    <property type="match status" value="1"/>
</dbReference>
<dbReference type="EMBL" id="CP013069">
    <property type="protein sequence ID" value="ALV30490.1"/>
    <property type="molecule type" value="Genomic_DNA"/>
</dbReference>
<dbReference type="Proteomes" id="UP000064921">
    <property type="component" value="Plasmid p.p-1"/>
</dbReference>
<dbReference type="RefSeq" id="WP_058901028.1">
    <property type="nucleotide sequence ID" value="NZ_CP013069.1"/>
</dbReference>
<organism evidence="10 11">
    <name type="scientific">Pannonibacter phragmitetus</name>
    <dbReference type="NCBI Taxonomy" id="121719"/>
    <lineage>
        <taxon>Bacteria</taxon>
        <taxon>Pseudomonadati</taxon>
        <taxon>Pseudomonadota</taxon>
        <taxon>Alphaproteobacteria</taxon>
        <taxon>Hyphomicrobiales</taxon>
        <taxon>Stappiaceae</taxon>
        <taxon>Pannonibacter</taxon>
    </lineage>
</organism>
<protein>
    <recommendedName>
        <fullName evidence="12">Ceramide glucosyltransferase</fullName>
    </recommendedName>
</protein>
<dbReference type="GO" id="GO:0016020">
    <property type="term" value="C:membrane"/>
    <property type="evidence" value="ECO:0007669"/>
    <property type="project" value="UniProtKB-SubCell"/>
</dbReference>
<keyword evidence="4" id="KW-0328">Glycosyltransferase</keyword>
<evidence type="ECO:0008006" key="12">
    <source>
        <dbReference type="Google" id="ProtNLM"/>
    </source>
</evidence>
<keyword evidence="11" id="KW-1185">Reference proteome</keyword>
<evidence type="ECO:0000256" key="4">
    <source>
        <dbReference type="ARBA" id="ARBA00022676"/>
    </source>
</evidence>
<dbReference type="PANTHER" id="PTHR12726:SF0">
    <property type="entry name" value="CERAMIDE GLUCOSYLTRANSFERASE"/>
    <property type="match status" value="1"/>
</dbReference>
<dbReference type="Pfam" id="PF13506">
    <property type="entry name" value="Glyco_transf_21"/>
    <property type="match status" value="1"/>
</dbReference>
<dbReference type="SUPFAM" id="SSF53448">
    <property type="entry name" value="Nucleotide-diphospho-sugar transferases"/>
    <property type="match status" value="1"/>
</dbReference>
<feature type="transmembrane region" description="Helical" evidence="9">
    <location>
        <begin position="307"/>
        <end position="328"/>
    </location>
</feature>
<dbReference type="GO" id="GO:0008120">
    <property type="term" value="F:ceramide glucosyltransferase activity"/>
    <property type="evidence" value="ECO:0007669"/>
    <property type="project" value="TreeGrafter"/>
</dbReference>
<feature type="transmembrane region" description="Helical" evidence="9">
    <location>
        <begin position="276"/>
        <end position="300"/>
    </location>
</feature>
<geneLocation type="plasmid" evidence="10 11">
    <name>p.p-1</name>
</geneLocation>
<comment type="pathway">
    <text evidence="3">Sphingolipid metabolism.</text>
</comment>
<dbReference type="Gene3D" id="3.90.550.10">
    <property type="entry name" value="Spore Coat Polysaccharide Biosynthesis Protein SpsA, Chain A"/>
    <property type="match status" value="1"/>
</dbReference>
<gene>
    <name evidence="10" type="ORF">APZ00_24990</name>
</gene>
<dbReference type="AlphaFoldDB" id="A0A0U2WDK5"/>
<comment type="subcellular location">
    <subcellularLocation>
        <location evidence="1">Membrane</location>
        <topology evidence="1">Multi-pass membrane protein</topology>
    </subcellularLocation>
</comment>